<sequence>MKFLKGLLLVIFFTALFAGAGYGGSYAMKQQWKAEVEIRQPNVEQLGTYFSLFEMYQLLNGNKQEDQKETVDVVYNGFKQQLKTYDSLANFWLNSDFYKQRQTGIEEKDNAFLQELIENTQFIEGNPARNIPDRISLALDNPKQATEQLDNFVKYTNYLAQQSLYKELIAKWKTLFNQVNLAAQQSTDNAKPGELSWQGKLNMMKSVSPLDNQLVTFSYLKSPTQPKVASPDRLLWMEVGGAVGFLFGLLLALIFAGRKQNNHN</sequence>
<comment type="caution">
    <text evidence="2">The sequence shown here is derived from an EMBL/GenBank/DDBJ whole genome shotgun (WGS) entry which is preliminary data.</text>
</comment>
<reference evidence="2 3" key="1">
    <citation type="submission" date="2019-03" db="EMBL/GenBank/DDBJ databases">
        <title>Genomic Encyclopedia of Type Strains, Phase IV (KMG-IV): sequencing the most valuable type-strain genomes for metagenomic binning, comparative biology and taxonomic classification.</title>
        <authorList>
            <person name="Goeker M."/>
        </authorList>
    </citation>
    <scope>NUCLEOTIDE SEQUENCE [LARGE SCALE GENOMIC DNA]</scope>
    <source>
        <strain evidence="2 3">DSM 10053</strain>
    </source>
</reference>
<feature type="transmembrane region" description="Helical" evidence="1">
    <location>
        <begin position="234"/>
        <end position="256"/>
    </location>
</feature>
<dbReference type="Proteomes" id="UP000295496">
    <property type="component" value="Unassembled WGS sequence"/>
</dbReference>
<keyword evidence="3" id="KW-1185">Reference proteome</keyword>
<dbReference type="RefSeq" id="WP_132302360.1">
    <property type="nucleotide sequence ID" value="NZ_CP170642.1"/>
</dbReference>
<evidence type="ECO:0000313" key="3">
    <source>
        <dbReference type="Proteomes" id="UP000295496"/>
    </source>
</evidence>
<dbReference type="AlphaFoldDB" id="A0A4R1KTI8"/>
<protein>
    <submittedName>
        <fullName evidence="2">Lipopolysaccharide biosynthesis protein WzzE</fullName>
    </submittedName>
</protein>
<dbReference type="Gene3D" id="3.30.1890.10">
    <property type="entry name" value="FepE-like"/>
    <property type="match status" value="1"/>
</dbReference>
<gene>
    <name evidence="2" type="ORF">EV692_1768</name>
</gene>
<keyword evidence="1" id="KW-0472">Membrane</keyword>
<keyword evidence="1" id="KW-1133">Transmembrane helix</keyword>
<dbReference type="SUPFAM" id="SSF160355">
    <property type="entry name" value="Bacterial polysaccharide co-polymerase-like"/>
    <property type="match status" value="1"/>
</dbReference>
<organism evidence="2 3">
    <name type="scientific">Lonepinella koalarum</name>
    <dbReference type="NCBI Taxonomy" id="53417"/>
    <lineage>
        <taxon>Bacteria</taxon>
        <taxon>Pseudomonadati</taxon>
        <taxon>Pseudomonadota</taxon>
        <taxon>Gammaproteobacteria</taxon>
        <taxon>Pasteurellales</taxon>
        <taxon>Pasteurellaceae</taxon>
        <taxon>Lonepinella</taxon>
    </lineage>
</organism>
<keyword evidence="1" id="KW-0812">Transmembrane</keyword>
<name>A0A4R1KTI8_9PAST</name>
<proteinExistence type="predicted"/>
<accession>A0A4R1KTI8</accession>
<evidence type="ECO:0000313" key="2">
    <source>
        <dbReference type="EMBL" id="TCK68434.1"/>
    </source>
</evidence>
<evidence type="ECO:0000256" key="1">
    <source>
        <dbReference type="SAM" id="Phobius"/>
    </source>
</evidence>
<dbReference type="EMBL" id="SMGJ01000005">
    <property type="protein sequence ID" value="TCK68434.1"/>
    <property type="molecule type" value="Genomic_DNA"/>
</dbReference>